<evidence type="ECO:0000256" key="12">
    <source>
        <dbReference type="ARBA" id="ARBA00022908"/>
    </source>
</evidence>
<dbReference type="EMBL" id="LBMM01011114">
    <property type="protein sequence ID" value="KMQ87021.1"/>
    <property type="molecule type" value="Genomic_DNA"/>
</dbReference>
<feature type="domain" description="CCHC-type" evidence="20">
    <location>
        <begin position="87"/>
        <end position="103"/>
    </location>
</feature>
<evidence type="ECO:0000256" key="5">
    <source>
        <dbReference type="ARBA" id="ARBA00022723"/>
    </source>
</evidence>
<dbReference type="GO" id="GO:0003887">
    <property type="term" value="F:DNA-directed DNA polymerase activity"/>
    <property type="evidence" value="ECO:0007669"/>
    <property type="project" value="UniProtKB-KW"/>
</dbReference>
<evidence type="ECO:0000256" key="2">
    <source>
        <dbReference type="ARBA" id="ARBA00022612"/>
    </source>
</evidence>
<dbReference type="PANTHER" id="PTHR42648">
    <property type="entry name" value="TRANSPOSASE, PUTATIVE-RELATED"/>
    <property type="match status" value="1"/>
</dbReference>
<name>A0A0J7K9V7_LASNI</name>
<dbReference type="GO" id="GO:0004190">
    <property type="term" value="F:aspartic-type endopeptidase activity"/>
    <property type="evidence" value="ECO:0007669"/>
    <property type="project" value="UniProtKB-KW"/>
</dbReference>
<dbReference type="PROSITE" id="PS50994">
    <property type="entry name" value="INTEGRASE"/>
    <property type="match status" value="1"/>
</dbReference>
<evidence type="ECO:0000256" key="10">
    <source>
        <dbReference type="ARBA" id="ARBA00022840"/>
    </source>
</evidence>
<dbReference type="PaxDb" id="67767-A0A0J7K9V7"/>
<proteinExistence type="predicted"/>
<keyword evidence="2" id="KW-1188">Viral release from host cell</keyword>
<dbReference type="GO" id="GO:0005524">
    <property type="term" value="F:ATP binding"/>
    <property type="evidence" value="ECO:0007669"/>
    <property type="project" value="UniProtKB-KW"/>
</dbReference>
<dbReference type="PANTHER" id="PTHR42648:SF11">
    <property type="entry name" value="TRANSPOSON TY4-P GAG-POL POLYPROTEIN"/>
    <property type="match status" value="1"/>
</dbReference>
<keyword evidence="11" id="KW-0460">Magnesium</keyword>
<dbReference type="GO" id="GO:0004519">
    <property type="term" value="F:endonuclease activity"/>
    <property type="evidence" value="ECO:0007669"/>
    <property type="project" value="UniProtKB-KW"/>
</dbReference>
<dbReference type="GO" id="GO:0003676">
    <property type="term" value="F:nucleic acid binding"/>
    <property type="evidence" value="ECO:0007669"/>
    <property type="project" value="InterPro"/>
</dbReference>
<evidence type="ECO:0000259" key="20">
    <source>
        <dbReference type="PROSITE" id="PS50158"/>
    </source>
</evidence>
<dbReference type="Gene3D" id="4.10.60.10">
    <property type="entry name" value="Zinc finger, CCHC-type"/>
    <property type="match status" value="1"/>
</dbReference>
<keyword evidence="10" id="KW-0067">ATP-binding</keyword>
<evidence type="ECO:0000313" key="22">
    <source>
        <dbReference type="EMBL" id="KMQ87021.1"/>
    </source>
</evidence>
<evidence type="ECO:0000256" key="6">
    <source>
        <dbReference type="ARBA" id="ARBA00022741"/>
    </source>
</evidence>
<evidence type="ECO:0000256" key="4">
    <source>
        <dbReference type="ARBA" id="ARBA00022722"/>
    </source>
</evidence>
<keyword evidence="9" id="KW-0378">Hydrolase</keyword>
<dbReference type="InterPro" id="IPR039537">
    <property type="entry name" value="Retrotran_Ty1/copia-like"/>
</dbReference>
<dbReference type="GO" id="GO:0015074">
    <property type="term" value="P:DNA integration"/>
    <property type="evidence" value="ECO:0007669"/>
    <property type="project" value="UniProtKB-KW"/>
</dbReference>
<feature type="compositionally biased region" description="Acidic residues" evidence="19">
    <location>
        <begin position="568"/>
        <end position="581"/>
    </location>
</feature>
<keyword evidence="4" id="KW-0540">Nuclease</keyword>
<dbReference type="Pfam" id="PF13976">
    <property type="entry name" value="gag_pre-integrs"/>
    <property type="match status" value="1"/>
</dbReference>
<evidence type="ECO:0000256" key="18">
    <source>
        <dbReference type="PROSITE-ProRule" id="PRU00047"/>
    </source>
</evidence>
<keyword evidence="18" id="KW-0862">Zinc</keyword>
<dbReference type="CDD" id="cd09272">
    <property type="entry name" value="RNase_HI_RT_Ty1"/>
    <property type="match status" value="1"/>
</dbReference>
<evidence type="ECO:0000256" key="7">
    <source>
        <dbReference type="ARBA" id="ARBA00022750"/>
    </source>
</evidence>
<dbReference type="SUPFAM" id="SSF57756">
    <property type="entry name" value="Retrovirus zinc finger-like domains"/>
    <property type="match status" value="1"/>
</dbReference>
<evidence type="ECO:0000256" key="15">
    <source>
        <dbReference type="ARBA" id="ARBA00023113"/>
    </source>
</evidence>
<dbReference type="InterPro" id="IPR036397">
    <property type="entry name" value="RNaseH_sf"/>
</dbReference>
<keyword evidence="8" id="KW-0255">Endonuclease</keyword>
<keyword evidence="15" id="KW-0917">Virion maturation</keyword>
<keyword evidence="14" id="KW-0239">DNA-directed DNA polymerase</keyword>
<comment type="caution">
    <text evidence="22">The sequence shown here is derived from an EMBL/GenBank/DDBJ whole genome shotgun (WGS) entry which is preliminary data.</text>
</comment>
<keyword evidence="6" id="KW-0547">Nucleotide-binding</keyword>
<dbReference type="GO" id="GO:0008270">
    <property type="term" value="F:zinc ion binding"/>
    <property type="evidence" value="ECO:0007669"/>
    <property type="project" value="UniProtKB-KW"/>
</dbReference>
<evidence type="ECO:0000256" key="8">
    <source>
        <dbReference type="ARBA" id="ARBA00022759"/>
    </source>
</evidence>
<dbReference type="GO" id="GO:0042575">
    <property type="term" value="C:DNA polymerase complex"/>
    <property type="evidence" value="ECO:0007669"/>
    <property type="project" value="UniProtKB-ARBA"/>
</dbReference>
<organism evidence="22 23">
    <name type="scientific">Lasius niger</name>
    <name type="common">Black garden ant</name>
    <dbReference type="NCBI Taxonomy" id="67767"/>
    <lineage>
        <taxon>Eukaryota</taxon>
        <taxon>Metazoa</taxon>
        <taxon>Ecdysozoa</taxon>
        <taxon>Arthropoda</taxon>
        <taxon>Hexapoda</taxon>
        <taxon>Insecta</taxon>
        <taxon>Pterygota</taxon>
        <taxon>Neoptera</taxon>
        <taxon>Endopterygota</taxon>
        <taxon>Hymenoptera</taxon>
        <taxon>Apocrita</taxon>
        <taxon>Aculeata</taxon>
        <taxon>Formicoidea</taxon>
        <taxon>Formicidae</taxon>
        <taxon>Formicinae</taxon>
        <taxon>Lasius</taxon>
        <taxon>Lasius</taxon>
    </lineage>
</organism>
<evidence type="ECO:0000256" key="14">
    <source>
        <dbReference type="ARBA" id="ARBA00022932"/>
    </source>
</evidence>
<dbReference type="InterPro" id="IPR025724">
    <property type="entry name" value="GAG-pre-integrase_dom"/>
</dbReference>
<keyword evidence="16" id="KW-0233">DNA recombination</keyword>
<keyword evidence="13" id="KW-0695">RNA-directed DNA polymerase</keyword>
<evidence type="ECO:0000256" key="11">
    <source>
        <dbReference type="ARBA" id="ARBA00022842"/>
    </source>
</evidence>
<dbReference type="Proteomes" id="UP000036403">
    <property type="component" value="Unassembled WGS sequence"/>
</dbReference>
<evidence type="ECO:0000256" key="1">
    <source>
        <dbReference type="ARBA" id="ARBA00002180"/>
    </source>
</evidence>
<dbReference type="Pfam" id="PF25597">
    <property type="entry name" value="SH3_retrovirus"/>
    <property type="match status" value="1"/>
</dbReference>
<dbReference type="InterPro" id="IPR043502">
    <property type="entry name" value="DNA/RNA_pol_sf"/>
</dbReference>
<keyword evidence="7" id="KW-0064">Aspartyl protease</keyword>
<feature type="domain" description="Integrase catalytic" evidence="21">
    <location>
        <begin position="339"/>
        <end position="504"/>
    </location>
</feature>
<dbReference type="GO" id="GO:0003964">
    <property type="term" value="F:RNA-directed DNA polymerase activity"/>
    <property type="evidence" value="ECO:0007669"/>
    <property type="project" value="UniProtKB-KW"/>
</dbReference>
<evidence type="ECO:0000256" key="19">
    <source>
        <dbReference type="SAM" id="MobiDB-lite"/>
    </source>
</evidence>
<dbReference type="SMART" id="SM00343">
    <property type="entry name" value="ZnF_C2HC"/>
    <property type="match status" value="1"/>
</dbReference>
<keyword evidence="5" id="KW-0479">Metal-binding</keyword>
<dbReference type="STRING" id="67767.A0A0J7K9V7"/>
<keyword evidence="3" id="KW-0645">Protease</keyword>
<dbReference type="InterPro" id="IPR012337">
    <property type="entry name" value="RNaseH-like_sf"/>
</dbReference>
<sequence length="1053" mass="120300">MELFFTSEKMADETIATHVGRLQRNFRELNDELKKLGNSELPEILLTSRIMSTLPFQYFEFKSVWESVPVETRTVNLLLERKRKEKKCFICHETGHQAKHCPEKLKKKKQIDSKKNLKTEGNAFVAVVNRNDNRGAFYTFVDSVMEQDVWLADSRASTHMTSCERYFATYEAFPTSKAVQVGNKDVILAYGKGTINVEMKIKDNWYRNHLLNVWYVSKIGRNLFSISQNIDIGFSFKADRRGCIFIKDGKIRLVGRRTSNHLYALQMRVLVPEKAVEVHVASTESTLQLWHERLGHQAKSHVKRILLQKGIKVTVDDEFCKGCVLGKHARASFRDKLDRSTQPGELIHADVCGPMQEQSIGGSRYFVCFKDDFSKYRRVFFLKEKSEVAGCLSTFLNETSVAGHVVKELLCDGGKKFDNTELKKILESKGIHFRKSMSYTPEQNGAAERENRILVESGRTMIHTKSLPIKLWAEAVNTAAYVLNRTGPTPVKLKSPIELWNKKAVNFDHLKVFGTECFVHLPKQKRQKFDQKSNKGYLVGYCETVIQKRLELVINSNTDTGSNRNDQVDDMETASEDNTGDNDVYEEAIEESDHEDDSSLPIALRRNEAQEWKKAMDDEMFSLAENNTWELVNPPKGKRIVQNRWVLRVKTTADGTRGRFKAWLVAKGYTQKAGIDYDETFSPVARYDTVRAILSVSAAENLKLLQFDIKTAFLNGDLKEEVYMKQPEGYNDGTDDGLVAGSDKREIDLFVSELKKEFKVTIGFFDSFLGIQIKQLKDGSIFLTQRLYFERILEKFGMAQSKPVSTPIEGQIMNSDSEEALEDQVPYRQAVGSLMYLMTATRPDLAYALSIVSTKLDSPTQADWMAVKRVYRYLKGTINYGLLFQKNCKEKELRVFSDSDFARDPITKHSRTGIVSVHLGAAISWLSQRQRCVTLSSTEAEYVAASEGTKELIWLRCLLNEVTNISYTPTLLVDNVGAIKLAKNPEFHKRTKHAEVKYHFVREKYQEGAVCIEHANTEDIIADIMTKPLGRQKFEKFRHKLGLVDETSIHQLL</sequence>
<evidence type="ECO:0000256" key="3">
    <source>
        <dbReference type="ARBA" id="ARBA00022670"/>
    </source>
</evidence>
<keyword evidence="18" id="KW-0863">Zinc-finger</keyword>
<dbReference type="Gene3D" id="3.30.420.10">
    <property type="entry name" value="Ribonuclease H-like superfamily/Ribonuclease H"/>
    <property type="match status" value="1"/>
</dbReference>
<dbReference type="SUPFAM" id="SSF53098">
    <property type="entry name" value="Ribonuclease H-like"/>
    <property type="match status" value="1"/>
</dbReference>
<evidence type="ECO:0000256" key="16">
    <source>
        <dbReference type="ARBA" id="ARBA00023172"/>
    </source>
</evidence>
<comment type="function">
    <text evidence="1">The aspartyl protease (PR) mediates the proteolytic cleavages of the Gag and Gag-Pol polyproteins after assembly of the VLP.</text>
</comment>
<gene>
    <name evidence="22" type="ORF">RF55_13817</name>
</gene>
<dbReference type="Pfam" id="PF07727">
    <property type="entry name" value="RVT_2"/>
    <property type="match status" value="2"/>
</dbReference>
<protein>
    <submittedName>
        <fullName evidence="22">Integrase core domain protein</fullName>
    </submittedName>
</protein>
<dbReference type="Pfam" id="PF22936">
    <property type="entry name" value="Pol_BBD"/>
    <property type="match status" value="1"/>
</dbReference>
<keyword evidence="12" id="KW-0229">DNA integration</keyword>
<dbReference type="AlphaFoldDB" id="A0A0J7K9V7"/>
<evidence type="ECO:0000259" key="21">
    <source>
        <dbReference type="PROSITE" id="PS50994"/>
    </source>
</evidence>
<feature type="region of interest" description="Disordered" evidence="19">
    <location>
        <begin position="557"/>
        <end position="581"/>
    </location>
</feature>
<evidence type="ECO:0000313" key="23">
    <source>
        <dbReference type="Proteomes" id="UP000036403"/>
    </source>
</evidence>
<accession>A0A0J7K9V7</accession>
<dbReference type="InterPro" id="IPR013103">
    <property type="entry name" value="RVT_2"/>
</dbReference>
<dbReference type="SUPFAM" id="SSF56672">
    <property type="entry name" value="DNA/RNA polymerases"/>
    <property type="match status" value="1"/>
</dbReference>
<dbReference type="InterPro" id="IPR057670">
    <property type="entry name" value="SH3_retrovirus"/>
</dbReference>
<dbReference type="InterPro" id="IPR054722">
    <property type="entry name" value="PolX-like_BBD"/>
</dbReference>
<dbReference type="InterPro" id="IPR036875">
    <property type="entry name" value="Znf_CCHC_sf"/>
</dbReference>
<evidence type="ECO:0000256" key="13">
    <source>
        <dbReference type="ARBA" id="ARBA00022918"/>
    </source>
</evidence>
<reference evidence="22 23" key="1">
    <citation type="submission" date="2015-04" db="EMBL/GenBank/DDBJ databases">
        <title>Lasius niger genome sequencing.</title>
        <authorList>
            <person name="Konorov E.A."/>
            <person name="Nikitin M.A."/>
            <person name="Kirill M.V."/>
            <person name="Chang P."/>
        </authorList>
    </citation>
    <scope>NUCLEOTIDE SEQUENCE [LARGE SCALE GENOMIC DNA]</scope>
    <source>
        <tissue evidence="22">Whole</tissue>
    </source>
</reference>
<keyword evidence="14" id="KW-0548">Nucleotidyltransferase</keyword>
<keyword evidence="17" id="KW-0511">Multifunctional enzyme</keyword>
<dbReference type="GO" id="GO:0006508">
    <property type="term" value="P:proteolysis"/>
    <property type="evidence" value="ECO:0007669"/>
    <property type="project" value="UniProtKB-KW"/>
</dbReference>
<evidence type="ECO:0000256" key="17">
    <source>
        <dbReference type="ARBA" id="ARBA00023268"/>
    </source>
</evidence>
<dbReference type="PROSITE" id="PS50158">
    <property type="entry name" value="ZF_CCHC"/>
    <property type="match status" value="1"/>
</dbReference>
<evidence type="ECO:0000256" key="9">
    <source>
        <dbReference type="ARBA" id="ARBA00022801"/>
    </source>
</evidence>
<dbReference type="OrthoDB" id="7698949at2759"/>
<keyword evidence="23" id="KW-1185">Reference proteome</keyword>
<dbReference type="InterPro" id="IPR001878">
    <property type="entry name" value="Znf_CCHC"/>
</dbReference>
<dbReference type="GO" id="GO:0006310">
    <property type="term" value="P:DNA recombination"/>
    <property type="evidence" value="ECO:0007669"/>
    <property type="project" value="UniProtKB-KW"/>
</dbReference>
<dbReference type="InterPro" id="IPR001584">
    <property type="entry name" value="Integrase_cat-core"/>
</dbReference>
<keyword evidence="14" id="KW-0808">Transferase</keyword>